<organism evidence="1">
    <name type="scientific">marine sediment metagenome</name>
    <dbReference type="NCBI Taxonomy" id="412755"/>
    <lineage>
        <taxon>unclassified sequences</taxon>
        <taxon>metagenomes</taxon>
        <taxon>ecological metagenomes</taxon>
    </lineage>
</organism>
<feature type="non-terminal residue" evidence="1">
    <location>
        <position position="41"/>
    </location>
</feature>
<feature type="non-terminal residue" evidence="1">
    <location>
        <position position="1"/>
    </location>
</feature>
<evidence type="ECO:0000313" key="1">
    <source>
        <dbReference type="EMBL" id="GAJ18275.1"/>
    </source>
</evidence>
<dbReference type="EMBL" id="BARW01043180">
    <property type="protein sequence ID" value="GAJ18275.1"/>
    <property type="molecule type" value="Genomic_DNA"/>
</dbReference>
<dbReference type="AlphaFoldDB" id="X1VZD7"/>
<gene>
    <name evidence="1" type="ORF">S12H4_63440</name>
</gene>
<proteinExistence type="predicted"/>
<sequence>YPNSNVREKAVKILKENQIYYIGRYGKWKFQGIAESTKSGL</sequence>
<reference evidence="1" key="1">
    <citation type="journal article" date="2014" name="Front. Microbiol.">
        <title>High frequency of phylogenetically diverse reductive dehalogenase-homologous genes in deep subseafloor sedimentary metagenomes.</title>
        <authorList>
            <person name="Kawai M."/>
            <person name="Futagami T."/>
            <person name="Toyoda A."/>
            <person name="Takaki Y."/>
            <person name="Nishi S."/>
            <person name="Hori S."/>
            <person name="Arai W."/>
            <person name="Tsubouchi T."/>
            <person name="Morono Y."/>
            <person name="Uchiyama I."/>
            <person name="Ito T."/>
            <person name="Fujiyama A."/>
            <person name="Inagaki F."/>
            <person name="Takami H."/>
        </authorList>
    </citation>
    <scope>NUCLEOTIDE SEQUENCE</scope>
    <source>
        <strain evidence="1">Expedition CK06-06</strain>
    </source>
</reference>
<comment type="caution">
    <text evidence="1">The sequence shown here is derived from an EMBL/GenBank/DDBJ whole genome shotgun (WGS) entry which is preliminary data.</text>
</comment>
<accession>X1VZD7</accession>
<protein>
    <submittedName>
        <fullName evidence="1">Uncharacterized protein</fullName>
    </submittedName>
</protein>
<name>X1VZD7_9ZZZZ</name>